<name>A0A7Z7JIP2_9BURK</name>
<accession>A0A7Z7JIP2</accession>
<dbReference type="EMBL" id="OGUU01000053">
    <property type="protein sequence ID" value="SPC26161.1"/>
    <property type="molecule type" value="Genomic_DNA"/>
</dbReference>
<dbReference type="Proteomes" id="UP000257139">
    <property type="component" value="Unassembled WGS sequence"/>
</dbReference>
<dbReference type="AlphaFoldDB" id="A0A7Z7JIP2"/>
<evidence type="ECO:0000313" key="1">
    <source>
        <dbReference type="EMBL" id="SPC26161.1"/>
    </source>
</evidence>
<proteinExistence type="predicted"/>
<comment type="caution">
    <text evidence="1">The sequence shown here is derived from an EMBL/GenBank/DDBJ whole genome shotgun (WGS) entry which is preliminary data.</text>
</comment>
<reference evidence="1 2" key="1">
    <citation type="submission" date="2018-01" db="EMBL/GenBank/DDBJ databases">
        <authorList>
            <person name="Clerissi C."/>
        </authorList>
    </citation>
    <scope>NUCLEOTIDE SEQUENCE [LARGE SCALE GENOMIC DNA]</scope>
    <source>
        <strain evidence="1">Cupriavidus taiwanensis STM 6021</strain>
    </source>
</reference>
<sequence length="59" mass="6450">MWLMIYLRPLGRLKLKARLLAAAVSYPAAPPVLKMGHTAVALASEARSNLQPPLLDLLK</sequence>
<evidence type="ECO:0000313" key="2">
    <source>
        <dbReference type="Proteomes" id="UP000257139"/>
    </source>
</evidence>
<gene>
    <name evidence="1" type="ORF">CBM2594_U60027</name>
</gene>
<protein>
    <submittedName>
        <fullName evidence="1">Uncharacterized protein</fullName>
    </submittedName>
</protein>
<organism evidence="1 2">
    <name type="scientific">Cupriavidus taiwanensis</name>
    <dbReference type="NCBI Taxonomy" id="164546"/>
    <lineage>
        <taxon>Bacteria</taxon>
        <taxon>Pseudomonadati</taxon>
        <taxon>Pseudomonadota</taxon>
        <taxon>Betaproteobacteria</taxon>
        <taxon>Burkholderiales</taxon>
        <taxon>Burkholderiaceae</taxon>
        <taxon>Cupriavidus</taxon>
    </lineage>
</organism>